<feature type="domain" description="NACHT" evidence="1">
    <location>
        <begin position="245"/>
        <end position="385"/>
    </location>
</feature>
<dbReference type="EMBL" id="BAABGZ010000077">
    <property type="protein sequence ID" value="GAA4367293.1"/>
    <property type="molecule type" value="Genomic_DNA"/>
</dbReference>
<dbReference type="InterPro" id="IPR027417">
    <property type="entry name" value="P-loop_NTPase"/>
</dbReference>
<dbReference type="Pfam" id="PF05729">
    <property type="entry name" value="NACHT"/>
    <property type="match status" value="1"/>
</dbReference>
<organism evidence="2 3">
    <name type="scientific">Hymenobacter saemangeumensis</name>
    <dbReference type="NCBI Taxonomy" id="1084522"/>
    <lineage>
        <taxon>Bacteria</taxon>
        <taxon>Pseudomonadati</taxon>
        <taxon>Bacteroidota</taxon>
        <taxon>Cytophagia</taxon>
        <taxon>Cytophagales</taxon>
        <taxon>Hymenobacteraceae</taxon>
        <taxon>Hymenobacter</taxon>
    </lineage>
</organism>
<evidence type="ECO:0000313" key="3">
    <source>
        <dbReference type="Proteomes" id="UP001501153"/>
    </source>
</evidence>
<dbReference type="Proteomes" id="UP001501153">
    <property type="component" value="Unassembled WGS sequence"/>
</dbReference>
<protein>
    <recommendedName>
        <fullName evidence="1">NACHT domain-containing protein</fullName>
    </recommendedName>
</protein>
<accession>A0ABP8IRA2</accession>
<dbReference type="InterPro" id="IPR007111">
    <property type="entry name" value="NACHT_NTPase"/>
</dbReference>
<keyword evidence="3" id="KW-1185">Reference proteome</keyword>
<evidence type="ECO:0000259" key="1">
    <source>
        <dbReference type="Pfam" id="PF05729"/>
    </source>
</evidence>
<sequence length="792" mass="91175">MAHSQPNRKKIKEIVQGLDEKSLRGLLVHLFEKIGFSDVFESHGQQELGKDIVFTETNKLGKLSWYACVVKAKNINQGDYETVVRQISECYRSKYPSSKYGRVNIDNVIVITNGVYKENAKVQIADMISEKASTTTYWQLGDIVEELIKNDLIYLVTGEGDVNLAKYNHHLMARLSSDSSIKMLESDFDVKIDSIDSFQITVRARTKDFLKEREEYFSTKNLKAVKIPINFLPDIDKIIESKKFILLHGIATSGKSTILKKVGKDMLKKDENSYVFFVELNSIYSQYYASIIDVISKQYLDATGSALNMSADGKRILILLDGLDEVPGISIREQLLAELEGIRSNSNIQVVMTSRSNDFIADNRVIATLFDKYELAPLNINEMVALGSKIINNETKTSDFIKLVKKSELIKSFPKTPLTTILLAILFKEDKIDVKELPKNITELYNKFIDVFLNKWDRNKGVSEQYKIKQKEFILQKIAEHMHLANMIKIDEAELVMLLNSLVQKHPVDGLVDAKSFLETICQRSNIFLRDSEDESFRFFHITIQEYLSSSIIGRDNEKFLVDHFLDDWWLNPNIFYAGSTPYQSNVLKQVAQFKILPVDADGQFAFIIHASKVLQAAHLLPKDERTNVLKSMIYIFDKLQRATLQEVINATDIRFQNKTMLDMVLWARKLFMEFFSSKQFEESLTEIHEQILSESAGKHELTDITVYCISLVLSINQKSDGPLMNFYFKFPHINSRWSRIIDVDINIKKLKVNNEKKRLLLKAKRAKNKEYINSQFKDRLKHHLNSITGFD</sequence>
<gene>
    <name evidence="2" type="ORF">GCM10023185_39050</name>
</gene>
<dbReference type="RefSeq" id="WP_345237815.1">
    <property type="nucleotide sequence ID" value="NZ_BAABGZ010000077.1"/>
</dbReference>
<name>A0ABP8IRA2_9BACT</name>
<reference evidence="3" key="1">
    <citation type="journal article" date="2019" name="Int. J. Syst. Evol. Microbiol.">
        <title>The Global Catalogue of Microorganisms (GCM) 10K type strain sequencing project: providing services to taxonomists for standard genome sequencing and annotation.</title>
        <authorList>
            <consortium name="The Broad Institute Genomics Platform"/>
            <consortium name="The Broad Institute Genome Sequencing Center for Infectious Disease"/>
            <person name="Wu L."/>
            <person name="Ma J."/>
        </authorList>
    </citation>
    <scope>NUCLEOTIDE SEQUENCE [LARGE SCALE GENOMIC DNA]</scope>
    <source>
        <strain evidence="3">JCM 17923</strain>
    </source>
</reference>
<dbReference type="PANTHER" id="PTHR46844">
    <property type="entry name" value="SLR5058 PROTEIN"/>
    <property type="match status" value="1"/>
</dbReference>
<dbReference type="Gene3D" id="3.40.50.300">
    <property type="entry name" value="P-loop containing nucleotide triphosphate hydrolases"/>
    <property type="match status" value="1"/>
</dbReference>
<comment type="caution">
    <text evidence="2">The sequence shown here is derived from an EMBL/GenBank/DDBJ whole genome shotgun (WGS) entry which is preliminary data.</text>
</comment>
<dbReference type="SUPFAM" id="SSF52540">
    <property type="entry name" value="P-loop containing nucleoside triphosphate hydrolases"/>
    <property type="match status" value="1"/>
</dbReference>
<proteinExistence type="predicted"/>
<dbReference type="PANTHER" id="PTHR46844:SF1">
    <property type="entry name" value="SLR5058 PROTEIN"/>
    <property type="match status" value="1"/>
</dbReference>
<evidence type="ECO:0000313" key="2">
    <source>
        <dbReference type="EMBL" id="GAA4367293.1"/>
    </source>
</evidence>